<evidence type="ECO:0000256" key="1">
    <source>
        <dbReference type="SAM" id="SignalP"/>
    </source>
</evidence>
<feature type="chain" id="PRO_5035911354" evidence="1">
    <location>
        <begin position="27"/>
        <end position="60"/>
    </location>
</feature>
<comment type="caution">
    <text evidence="2">The sequence shown here is derived from an EMBL/GenBank/DDBJ whole genome shotgun (WGS) entry which is preliminary data.</text>
</comment>
<proteinExistence type="predicted"/>
<dbReference type="Proteomes" id="UP000822688">
    <property type="component" value="Chromosome 9"/>
</dbReference>
<organism evidence="2 3">
    <name type="scientific">Ceratodon purpureus</name>
    <name type="common">Fire moss</name>
    <name type="synonym">Dicranum purpureum</name>
    <dbReference type="NCBI Taxonomy" id="3225"/>
    <lineage>
        <taxon>Eukaryota</taxon>
        <taxon>Viridiplantae</taxon>
        <taxon>Streptophyta</taxon>
        <taxon>Embryophyta</taxon>
        <taxon>Bryophyta</taxon>
        <taxon>Bryophytina</taxon>
        <taxon>Bryopsida</taxon>
        <taxon>Dicranidae</taxon>
        <taxon>Pseudoditrichales</taxon>
        <taxon>Ditrichaceae</taxon>
        <taxon>Ceratodon</taxon>
    </lineage>
</organism>
<keyword evidence="1" id="KW-0732">Signal</keyword>
<gene>
    <name evidence="2" type="ORF">KC19_9G080600</name>
</gene>
<accession>A0A8T0GTE4</accession>
<keyword evidence="3" id="KW-1185">Reference proteome</keyword>
<sequence length="60" mass="6947">MGFCLRIVVVWHCLCIVGTCRQLCLSILHHLASPTTLIRSHFMLTYRWELCSELCSEDAH</sequence>
<dbReference type="AlphaFoldDB" id="A0A8T0GTE4"/>
<evidence type="ECO:0000313" key="2">
    <source>
        <dbReference type="EMBL" id="KAG0561639.1"/>
    </source>
</evidence>
<dbReference type="EMBL" id="CM026430">
    <property type="protein sequence ID" value="KAG0561639.1"/>
    <property type="molecule type" value="Genomic_DNA"/>
</dbReference>
<name>A0A8T0GTE4_CERPU</name>
<feature type="signal peptide" evidence="1">
    <location>
        <begin position="1"/>
        <end position="26"/>
    </location>
</feature>
<reference evidence="2" key="1">
    <citation type="submission" date="2020-06" db="EMBL/GenBank/DDBJ databases">
        <title>WGS assembly of Ceratodon purpureus strain R40.</title>
        <authorList>
            <person name="Carey S.B."/>
            <person name="Jenkins J."/>
            <person name="Shu S."/>
            <person name="Lovell J.T."/>
            <person name="Sreedasyam A."/>
            <person name="Maumus F."/>
            <person name="Tiley G.P."/>
            <person name="Fernandez-Pozo N."/>
            <person name="Barry K."/>
            <person name="Chen C."/>
            <person name="Wang M."/>
            <person name="Lipzen A."/>
            <person name="Daum C."/>
            <person name="Saski C.A."/>
            <person name="Payton A.C."/>
            <person name="Mcbreen J.C."/>
            <person name="Conrad R.E."/>
            <person name="Kollar L.M."/>
            <person name="Olsson S."/>
            <person name="Huttunen S."/>
            <person name="Landis J.B."/>
            <person name="Wickett N.J."/>
            <person name="Johnson M.G."/>
            <person name="Rensing S.A."/>
            <person name="Grimwood J."/>
            <person name="Schmutz J."/>
            <person name="Mcdaniel S.F."/>
        </authorList>
    </citation>
    <scope>NUCLEOTIDE SEQUENCE</scope>
    <source>
        <strain evidence="2">R40</strain>
    </source>
</reference>
<protein>
    <submittedName>
        <fullName evidence="2">Uncharacterized protein</fullName>
    </submittedName>
</protein>
<evidence type="ECO:0000313" key="3">
    <source>
        <dbReference type="Proteomes" id="UP000822688"/>
    </source>
</evidence>